<feature type="compositionally biased region" description="Polar residues" evidence="8">
    <location>
        <begin position="24"/>
        <end position="48"/>
    </location>
</feature>
<dbReference type="GO" id="GO:0000981">
    <property type="term" value="F:DNA-binding transcription factor activity, RNA polymerase II-specific"/>
    <property type="evidence" value="ECO:0007669"/>
    <property type="project" value="InterPro"/>
</dbReference>
<proteinExistence type="predicted"/>
<sequence>MSSMPATTLPVPTQVIPARRPAPTDTSSRVADSSNTAIMPMSASTPGPTLIQTPGSAVSMPMSSDGETRSASPEDPTINRLRKIACVECRQQKVKCDAFERAPGACTRCVKRNLPCSIKSNFRRTYKRARLAAVEKEVEELRRSLETQNSEQDMVSRTLLDLARGNSTSGSTAISSPATAAAPLPNVTSGPVRDSPGMFANGLPPVMGPAGPSPPRTMNVVSPQKETTNGQHFLRLSGPIQEQQPQSPQNNMVPPTGGLSQAEPQALHLLRTIDRLPQENLFDPNAHTITPRTLEGFTVTKDQILGLFLEFQSHYHPFLPVVDLSKGPDKIYMKSDLLFWIILETASRIYSDVALFPILSSKLKELVARQLNSPLRSAYDVQAILIFTLWPPPAGSLNSDPCWNTCGLAMFNAVKLGLHCPGKTQDFGRVKVRPMLSETQEQVKTWVTCNIVSQYLSMGLGYPTFSMYDWTVNNAYSREGFISMPRDLKVQVELAKFCDRMVRLLNQDTRDICGNVDSSTRRTVIKVLAKELDEIELSLGMTSDICKLLLLITRTQLYAYAFLDEDLESNLDGLTLAYHAAIQTIAFTETLDVAIAPDGNYSKLLYLPLYIELDIVLAAFIIMKVQFSSVSESLDTNAGKRHFASAIAIMRKSSIKDNDFPIRVSTIMFQLWKLHSKDKLDAIRDGRPQYISPRLKLRSRMATSVLFDSIWVWRERYGTFQTHPAGAGQSQNHPLQQQQQQQQQVQQQQQQGQQVPLSKISSPRLQSARGPGEEPELRNARGVMALLDSTSTTYGPSFEQQNPPLPPPANEIAIPQTLMPMTQGGAQQPQNMPSMGTDELVHYLDNESVAFDHLYLDWQEMGVLWDDISLFMGAVDEDPQPVVIGQEHDFAVVNPAHGY</sequence>
<evidence type="ECO:0000256" key="4">
    <source>
        <dbReference type="ARBA" id="ARBA00023015"/>
    </source>
</evidence>
<dbReference type="PANTHER" id="PTHR31845">
    <property type="entry name" value="FINGER DOMAIN PROTEIN, PUTATIVE-RELATED"/>
    <property type="match status" value="1"/>
</dbReference>
<dbReference type="InterPro" id="IPR051089">
    <property type="entry name" value="prtT"/>
</dbReference>
<evidence type="ECO:0000259" key="9">
    <source>
        <dbReference type="PROSITE" id="PS50048"/>
    </source>
</evidence>
<feature type="compositionally biased region" description="Low complexity" evidence="8">
    <location>
        <begin position="167"/>
        <end position="185"/>
    </location>
</feature>
<evidence type="ECO:0000256" key="1">
    <source>
        <dbReference type="ARBA" id="ARBA00004123"/>
    </source>
</evidence>
<feature type="region of interest" description="Disordered" evidence="8">
    <location>
        <begin position="723"/>
        <end position="779"/>
    </location>
</feature>
<dbReference type="CDD" id="cd12148">
    <property type="entry name" value="fungal_TF_MHR"/>
    <property type="match status" value="1"/>
</dbReference>
<keyword evidence="6" id="KW-0804">Transcription</keyword>
<keyword evidence="5" id="KW-0238">DNA-binding</keyword>
<feature type="region of interest" description="Disordered" evidence="8">
    <location>
        <begin position="166"/>
        <end position="186"/>
    </location>
</feature>
<evidence type="ECO:0000313" key="10">
    <source>
        <dbReference type="EMBL" id="KAJ8103077.1"/>
    </source>
</evidence>
<keyword evidence="11" id="KW-1185">Reference proteome</keyword>
<dbReference type="FunFam" id="4.10.240.10:FF:000003">
    <property type="entry name" value="C6 transcription factor (Leu3)"/>
    <property type="match status" value="1"/>
</dbReference>
<dbReference type="InterPro" id="IPR036864">
    <property type="entry name" value="Zn2-C6_fun-type_DNA-bd_sf"/>
</dbReference>
<reference evidence="10" key="1">
    <citation type="submission" date="2023-03" db="EMBL/GenBank/DDBJ databases">
        <title>Near-Complete genome sequence of Lipomyces tetrasporous NRRL Y-64009, an oleaginous yeast capable of growing on lignocellulosic hydrolysates.</title>
        <authorList>
            <consortium name="Lawrence Berkeley National Laboratory"/>
            <person name="Jagtap S.S."/>
            <person name="Liu J.-J."/>
            <person name="Walukiewicz H.E."/>
            <person name="Pangilinan J."/>
            <person name="Lipzen A."/>
            <person name="Ahrendt S."/>
            <person name="Koriabine M."/>
            <person name="Cobaugh K."/>
            <person name="Salamov A."/>
            <person name="Yoshinaga Y."/>
            <person name="Ng V."/>
            <person name="Daum C."/>
            <person name="Grigoriev I.V."/>
            <person name="Slininger P.J."/>
            <person name="Dien B.S."/>
            <person name="Jin Y.-S."/>
            <person name="Rao C.V."/>
        </authorList>
    </citation>
    <scope>NUCLEOTIDE SEQUENCE</scope>
    <source>
        <strain evidence="10">NRRL Y-64009</strain>
    </source>
</reference>
<dbReference type="SUPFAM" id="SSF57701">
    <property type="entry name" value="Zn2/Cys6 DNA-binding domain"/>
    <property type="match status" value="1"/>
</dbReference>
<keyword evidence="3" id="KW-0862">Zinc</keyword>
<comment type="caution">
    <text evidence="10">The sequence shown here is derived from an EMBL/GenBank/DDBJ whole genome shotgun (WGS) entry which is preliminary data.</text>
</comment>
<keyword evidence="4" id="KW-0805">Transcription regulation</keyword>
<feature type="region of interest" description="Disordered" evidence="8">
    <location>
        <begin position="56"/>
        <end position="75"/>
    </location>
</feature>
<dbReference type="SMART" id="SM00066">
    <property type="entry name" value="GAL4"/>
    <property type="match status" value="1"/>
</dbReference>
<dbReference type="GO" id="GO:0001216">
    <property type="term" value="F:DNA-binding transcription activator activity"/>
    <property type="evidence" value="ECO:0007669"/>
    <property type="project" value="UniProtKB-ARBA"/>
</dbReference>
<organism evidence="10 11">
    <name type="scientific">Lipomyces tetrasporus</name>
    <dbReference type="NCBI Taxonomy" id="54092"/>
    <lineage>
        <taxon>Eukaryota</taxon>
        <taxon>Fungi</taxon>
        <taxon>Dikarya</taxon>
        <taxon>Ascomycota</taxon>
        <taxon>Saccharomycotina</taxon>
        <taxon>Lipomycetes</taxon>
        <taxon>Lipomycetales</taxon>
        <taxon>Lipomycetaceae</taxon>
        <taxon>Lipomyces</taxon>
    </lineage>
</organism>
<keyword evidence="2" id="KW-0479">Metal-binding</keyword>
<dbReference type="PANTHER" id="PTHR31845:SF21">
    <property type="entry name" value="REGULATORY PROTEIN LEU3"/>
    <property type="match status" value="1"/>
</dbReference>
<dbReference type="PROSITE" id="PS50048">
    <property type="entry name" value="ZN2_CY6_FUNGAL_2"/>
    <property type="match status" value="1"/>
</dbReference>
<dbReference type="EMBL" id="JARPMG010000002">
    <property type="protein sequence ID" value="KAJ8103077.1"/>
    <property type="molecule type" value="Genomic_DNA"/>
</dbReference>
<evidence type="ECO:0000313" key="11">
    <source>
        <dbReference type="Proteomes" id="UP001217417"/>
    </source>
</evidence>
<dbReference type="Proteomes" id="UP001217417">
    <property type="component" value="Unassembled WGS sequence"/>
</dbReference>
<dbReference type="PROSITE" id="PS00463">
    <property type="entry name" value="ZN2_CY6_FUNGAL_1"/>
    <property type="match status" value="1"/>
</dbReference>
<feature type="compositionally biased region" description="Low complexity" evidence="8">
    <location>
        <begin position="736"/>
        <end position="755"/>
    </location>
</feature>
<dbReference type="GO" id="GO:0000976">
    <property type="term" value="F:transcription cis-regulatory region binding"/>
    <property type="evidence" value="ECO:0007669"/>
    <property type="project" value="TreeGrafter"/>
</dbReference>
<feature type="domain" description="Zn(2)-C6 fungal-type" evidence="9">
    <location>
        <begin position="85"/>
        <end position="118"/>
    </location>
</feature>
<dbReference type="CDD" id="cd00067">
    <property type="entry name" value="GAL4"/>
    <property type="match status" value="1"/>
</dbReference>
<dbReference type="GeneID" id="80886454"/>
<evidence type="ECO:0000256" key="2">
    <source>
        <dbReference type="ARBA" id="ARBA00022723"/>
    </source>
</evidence>
<accession>A0AAD7QX27</accession>
<dbReference type="Gene3D" id="4.10.240.10">
    <property type="entry name" value="Zn(2)-C6 fungal-type DNA-binding domain"/>
    <property type="match status" value="1"/>
</dbReference>
<evidence type="ECO:0000256" key="8">
    <source>
        <dbReference type="SAM" id="MobiDB-lite"/>
    </source>
</evidence>
<dbReference type="Pfam" id="PF00172">
    <property type="entry name" value="Zn_clus"/>
    <property type="match status" value="1"/>
</dbReference>
<comment type="subcellular location">
    <subcellularLocation>
        <location evidence="1">Nucleus</location>
    </subcellularLocation>
</comment>
<evidence type="ECO:0000256" key="3">
    <source>
        <dbReference type="ARBA" id="ARBA00022833"/>
    </source>
</evidence>
<dbReference type="InterPro" id="IPR001138">
    <property type="entry name" value="Zn2Cys6_DnaBD"/>
</dbReference>
<gene>
    <name evidence="10" type="ORF">POJ06DRAFT_62333</name>
</gene>
<evidence type="ECO:0000256" key="5">
    <source>
        <dbReference type="ARBA" id="ARBA00023125"/>
    </source>
</evidence>
<dbReference type="AlphaFoldDB" id="A0AAD7QX27"/>
<keyword evidence="7" id="KW-0539">Nucleus</keyword>
<dbReference type="GO" id="GO:0008270">
    <property type="term" value="F:zinc ion binding"/>
    <property type="evidence" value="ECO:0007669"/>
    <property type="project" value="InterPro"/>
</dbReference>
<protein>
    <recommendedName>
        <fullName evidence="9">Zn(2)-C6 fungal-type domain-containing protein</fullName>
    </recommendedName>
</protein>
<dbReference type="GO" id="GO:0005634">
    <property type="term" value="C:nucleus"/>
    <property type="evidence" value="ECO:0007669"/>
    <property type="project" value="UniProtKB-SubCell"/>
</dbReference>
<evidence type="ECO:0000256" key="6">
    <source>
        <dbReference type="ARBA" id="ARBA00023163"/>
    </source>
</evidence>
<name>A0AAD7QX27_9ASCO</name>
<dbReference type="RefSeq" id="XP_056046527.1">
    <property type="nucleotide sequence ID" value="XM_056191288.1"/>
</dbReference>
<feature type="region of interest" description="Disordered" evidence="8">
    <location>
        <begin position="1"/>
        <end position="48"/>
    </location>
</feature>
<evidence type="ECO:0000256" key="7">
    <source>
        <dbReference type="ARBA" id="ARBA00023242"/>
    </source>
</evidence>